<name>A0A2P1PTU2_9GAMM</name>
<dbReference type="InterPro" id="IPR004682">
    <property type="entry name" value="TRAP_DctP"/>
</dbReference>
<proteinExistence type="predicted"/>
<dbReference type="InterPro" id="IPR038404">
    <property type="entry name" value="TRAP_DctP_sf"/>
</dbReference>
<reference evidence="2 3" key="2">
    <citation type="submission" date="2018-03" db="EMBL/GenBank/DDBJ databases">
        <authorList>
            <person name="Keele B.F."/>
        </authorList>
    </citation>
    <scope>NUCLEOTIDE SEQUENCE [LARGE SCALE GENOMIC DNA]</scope>
    <source>
        <strain evidence="2 3">D13</strain>
    </source>
</reference>
<dbReference type="GO" id="GO:0030246">
    <property type="term" value="F:carbohydrate binding"/>
    <property type="evidence" value="ECO:0007669"/>
    <property type="project" value="TreeGrafter"/>
</dbReference>
<dbReference type="PROSITE" id="PS51318">
    <property type="entry name" value="TAT"/>
    <property type="match status" value="1"/>
</dbReference>
<keyword evidence="1" id="KW-0732">Signal</keyword>
<evidence type="ECO:0000256" key="1">
    <source>
        <dbReference type="ARBA" id="ARBA00022729"/>
    </source>
</evidence>
<dbReference type="CDD" id="cd13671">
    <property type="entry name" value="PBP2_TRAP_SBP_like_3"/>
    <property type="match status" value="1"/>
</dbReference>
<dbReference type="Pfam" id="PF03480">
    <property type="entry name" value="DctP"/>
    <property type="match status" value="1"/>
</dbReference>
<dbReference type="AlphaFoldDB" id="A0A2P1PTU2"/>
<reference evidence="2 3" key="1">
    <citation type="submission" date="2018-03" db="EMBL/GenBank/DDBJ databases">
        <title>Ahniella affigens gen. nov., sp. nov., a gammaproteobacterium isolated from sandy soil near a stream.</title>
        <authorList>
            <person name="Ko Y."/>
            <person name="Kim J.-H."/>
        </authorList>
    </citation>
    <scope>NUCLEOTIDE SEQUENCE [LARGE SCALE GENOMIC DNA]</scope>
    <source>
        <strain evidence="2 3">D13</strain>
    </source>
</reference>
<protein>
    <submittedName>
        <fullName evidence="2">C4-dicarboxylate ABC transporter</fullName>
    </submittedName>
</protein>
<dbReference type="PANTHER" id="PTHR33376:SF2">
    <property type="entry name" value="DICARBOXYLATE-BINDING PERIPLASMIC PROTEIN"/>
    <property type="match status" value="1"/>
</dbReference>
<dbReference type="PIRSF" id="PIRSF006470">
    <property type="entry name" value="DctB"/>
    <property type="match status" value="1"/>
</dbReference>
<dbReference type="KEGG" id="xba:C7S18_14180"/>
<evidence type="ECO:0000313" key="3">
    <source>
        <dbReference type="Proteomes" id="UP000241074"/>
    </source>
</evidence>
<dbReference type="Gene3D" id="3.40.190.170">
    <property type="entry name" value="Bacterial extracellular solute-binding protein, family 7"/>
    <property type="match status" value="1"/>
</dbReference>
<evidence type="ECO:0000313" key="2">
    <source>
        <dbReference type="EMBL" id="AVP98269.1"/>
    </source>
</evidence>
<sequence length="331" mass="35975">MTPSRRTFLLGLAGAACLTARPGAQASQTGKRLVASDVHVSDYPSVEAVRWIGQELARATDGRLSIEAYHSGQLGRELDQIDMARHGAIDITRVYTGALNNAFPLTIPLGLPYLFQSKAHLRRIIDGPIGKQVLDGFNARGLVGLAIFDCGARSVYSTKGPIVRPADMAGLKLRIPPSDIFLKLMSALGANPTPLPYGDVFSALETRLIDGAENNVRSFQSSRQFEIARYWSETEHSFAPDVLLMSGRNFLALSPDDQALIRELAARSVQVFRDRWDAGEAESRRTIESAGVQIQAVDREAFVAASAPVLAEYRQHPDLADMIATIGSEAD</sequence>
<accession>A0A2P1PTU2</accession>
<dbReference type="PROSITE" id="PS51257">
    <property type="entry name" value="PROKAR_LIPOPROTEIN"/>
    <property type="match status" value="1"/>
</dbReference>
<dbReference type="GO" id="GO:0055085">
    <property type="term" value="P:transmembrane transport"/>
    <property type="evidence" value="ECO:0007669"/>
    <property type="project" value="InterPro"/>
</dbReference>
<keyword evidence="3" id="KW-1185">Reference proteome</keyword>
<dbReference type="NCBIfam" id="TIGR00787">
    <property type="entry name" value="dctP"/>
    <property type="match status" value="1"/>
</dbReference>
<dbReference type="Proteomes" id="UP000241074">
    <property type="component" value="Chromosome"/>
</dbReference>
<organism evidence="2 3">
    <name type="scientific">Ahniella affigens</name>
    <dbReference type="NCBI Taxonomy" id="2021234"/>
    <lineage>
        <taxon>Bacteria</taxon>
        <taxon>Pseudomonadati</taxon>
        <taxon>Pseudomonadota</taxon>
        <taxon>Gammaproteobacteria</taxon>
        <taxon>Lysobacterales</taxon>
        <taxon>Rhodanobacteraceae</taxon>
        <taxon>Ahniella</taxon>
    </lineage>
</organism>
<dbReference type="PANTHER" id="PTHR33376">
    <property type="match status" value="1"/>
</dbReference>
<dbReference type="InterPro" id="IPR006311">
    <property type="entry name" value="TAT_signal"/>
</dbReference>
<dbReference type="RefSeq" id="WP_106892189.1">
    <property type="nucleotide sequence ID" value="NZ_CP027860.1"/>
</dbReference>
<dbReference type="OrthoDB" id="9771186at2"/>
<dbReference type="NCBIfam" id="NF037995">
    <property type="entry name" value="TRAP_S1"/>
    <property type="match status" value="1"/>
</dbReference>
<dbReference type="EMBL" id="CP027860">
    <property type="protein sequence ID" value="AVP98269.1"/>
    <property type="molecule type" value="Genomic_DNA"/>
</dbReference>
<dbReference type="InterPro" id="IPR018389">
    <property type="entry name" value="DctP_fam"/>
</dbReference>
<dbReference type="GO" id="GO:0030288">
    <property type="term" value="C:outer membrane-bounded periplasmic space"/>
    <property type="evidence" value="ECO:0007669"/>
    <property type="project" value="InterPro"/>
</dbReference>
<gene>
    <name evidence="2" type="ORF">C7S18_14180</name>
</gene>